<evidence type="ECO:0000256" key="4">
    <source>
        <dbReference type="ARBA" id="ARBA00022980"/>
    </source>
</evidence>
<evidence type="ECO:0000256" key="2">
    <source>
        <dbReference type="ARBA" id="ARBA00008889"/>
    </source>
</evidence>
<feature type="compositionally biased region" description="Basic and acidic residues" evidence="7">
    <location>
        <begin position="281"/>
        <end position="299"/>
    </location>
</feature>
<dbReference type="InterPro" id="IPR043164">
    <property type="entry name" value="Ribosomal_uL10-like_insert_sf"/>
</dbReference>
<evidence type="ECO:0000259" key="8">
    <source>
        <dbReference type="Pfam" id="PF17777"/>
    </source>
</evidence>
<protein>
    <recommendedName>
        <fullName evidence="6">60S acidic ribosomal protein P0</fullName>
    </recommendedName>
</protein>
<dbReference type="FunFam" id="3.90.105.20:FF:000001">
    <property type="entry name" value="60S acidic ribosomal protein P0"/>
    <property type="match status" value="1"/>
</dbReference>
<feature type="region of interest" description="Disordered" evidence="7">
    <location>
        <begin position="279"/>
        <end position="312"/>
    </location>
</feature>
<reference evidence="9" key="1">
    <citation type="submission" date="2012-05" db="EMBL/GenBank/DDBJ databases">
        <authorList>
            <person name="Krishnakumar V."/>
            <person name="Cheung F."/>
            <person name="Xiao Y."/>
            <person name="Chan A."/>
            <person name="Moskal W.A."/>
            <person name="Town C.D."/>
        </authorList>
    </citation>
    <scope>NUCLEOTIDE SEQUENCE</scope>
</reference>
<dbReference type="Pfam" id="PF17777">
    <property type="entry name" value="RL10P_insert"/>
    <property type="match status" value="1"/>
</dbReference>
<comment type="function">
    <text evidence="1 6">Ribosomal protein P0 is the functional equivalent of E.coli protein L10.</text>
</comment>
<proteinExistence type="evidence at transcript level"/>
<dbReference type="Pfam" id="PF00466">
    <property type="entry name" value="Ribosomal_L10"/>
    <property type="match status" value="1"/>
</dbReference>
<dbReference type="PANTHER" id="PTHR45699">
    <property type="entry name" value="60S ACIDIC RIBOSOMAL PROTEIN P0"/>
    <property type="match status" value="1"/>
</dbReference>
<dbReference type="InterPro" id="IPR001790">
    <property type="entry name" value="Ribosomal_uL10"/>
</dbReference>
<evidence type="ECO:0000256" key="5">
    <source>
        <dbReference type="ARBA" id="ARBA00023274"/>
    </source>
</evidence>
<dbReference type="InterPro" id="IPR030670">
    <property type="entry name" value="uL10_eukaryotes"/>
</dbReference>
<dbReference type="PANTHER" id="PTHR45699:SF3">
    <property type="entry name" value="LARGE RIBOSOMAL SUBUNIT PROTEIN UL10"/>
    <property type="match status" value="1"/>
</dbReference>
<comment type="similarity">
    <text evidence="2 6">Belongs to the universal ribosomal protein uL10 family.</text>
</comment>
<dbReference type="GO" id="GO:0003735">
    <property type="term" value="F:structural constituent of ribosome"/>
    <property type="evidence" value="ECO:0007669"/>
    <property type="project" value="TreeGrafter"/>
</dbReference>
<dbReference type="GO" id="GO:0022625">
    <property type="term" value="C:cytosolic large ribosomal subunit"/>
    <property type="evidence" value="ECO:0007669"/>
    <property type="project" value="TreeGrafter"/>
</dbReference>
<dbReference type="InterPro" id="IPR043141">
    <property type="entry name" value="Ribosomal_uL10-like_sf"/>
</dbReference>
<evidence type="ECO:0000256" key="3">
    <source>
        <dbReference type="ARBA" id="ARBA00011521"/>
    </source>
</evidence>
<keyword evidence="4 6" id="KW-0689">Ribosomal protein</keyword>
<sequence length="312" mass="33695">MGSLERKEEYLNKLKDLLDTYTKILLVRADNVGSNHMQSIRRTLRGKAVVLMGKNTMIRKGIRANLDAKPELEAIIPFLKGNVGLVFTNGDLAEVRKNVEGLRVSAAKAGAISPVEVIIPKGDTGLEPTQTAFLQALNIATKINKGQIQILDDKLLLTVGQKVGNSEAALLQKLKINPFSYGLTAFQVYEDGSIFEPSILDKTTESILKRFSEGIQNIASLSLAIGLPTLPAIPHLIAHAYRNVVAVALGTDYTFERVKDLKELLANPGALAAAAAAAAPAKEEKAPAKEEKKAPVKEESESEEEMGLDLFG</sequence>
<evidence type="ECO:0000256" key="6">
    <source>
        <dbReference type="PIRNR" id="PIRNR039087"/>
    </source>
</evidence>
<evidence type="ECO:0000256" key="7">
    <source>
        <dbReference type="SAM" id="MobiDB-lite"/>
    </source>
</evidence>
<dbReference type="Gene3D" id="3.30.70.1730">
    <property type="match status" value="1"/>
</dbReference>
<dbReference type="Pfam" id="PF00428">
    <property type="entry name" value="Ribosomal_60s"/>
    <property type="match status" value="1"/>
</dbReference>
<dbReference type="AlphaFoldDB" id="I3SAA6"/>
<feature type="compositionally biased region" description="Acidic residues" evidence="7">
    <location>
        <begin position="300"/>
        <end position="312"/>
    </location>
</feature>
<evidence type="ECO:0000313" key="9">
    <source>
        <dbReference type="EMBL" id="AFK37198.1"/>
    </source>
</evidence>
<dbReference type="EMBL" id="BT137403">
    <property type="protein sequence ID" value="AFK37198.1"/>
    <property type="molecule type" value="mRNA"/>
</dbReference>
<accession>I3SAA6</accession>
<dbReference type="Gene3D" id="3.90.105.20">
    <property type="match status" value="1"/>
</dbReference>
<feature type="domain" description="Large ribosomal subunit protein uL10-like insertion" evidence="8">
    <location>
        <begin position="107"/>
        <end position="176"/>
    </location>
</feature>
<name>I3SAA6_LOTJA</name>
<evidence type="ECO:0000256" key="1">
    <source>
        <dbReference type="ARBA" id="ARBA00002200"/>
    </source>
</evidence>
<dbReference type="InterPro" id="IPR050323">
    <property type="entry name" value="Ribosomal_protein_uL10"/>
</dbReference>
<dbReference type="PIRSF" id="PIRSF039087">
    <property type="entry name" value="L10E"/>
    <property type="match status" value="1"/>
</dbReference>
<dbReference type="CDD" id="cd05795">
    <property type="entry name" value="Ribosomal_P0_L10e"/>
    <property type="match status" value="1"/>
</dbReference>
<dbReference type="GO" id="GO:0002181">
    <property type="term" value="P:cytoplasmic translation"/>
    <property type="evidence" value="ECO:0007669"/>
    <property type="project" value="TreeGrafter"/>
</dbReference>
<dbReference type="GO" id="GO:0000027">
    <property type="term" value="P:ribosomal large subunit assembly"/>
    <property type="evidence" value="ECO:0007669"/>
    <property type="project" value="TreeGrafter"/>
</dbReference>
<dbReference type="InterPro" id="IPR040637">
    <property type="entry name" value="Ribosomal_uL10-like_insert"/>
</dbReference>
<comment type="subunit">
    <text evidence="3">P0 forms a pentameric complex by interaction with dimers of P1 and P2.</text>
</comment>
<organism evidence="9">
    <name type="scientific">Lotus japonicus</name>
    <name type="common">Lotus corniculatus var. japonicus</name>
    <dbReference type="NCBI Taxonomy" id="34305"/>
    <lineage>
        <taxon>Eukaryota</taxon>
        <taxon>Viridiplantae</taxon>
        <taxon>Streptophyta</taxon>
        <taxon>Embryophyta</taxon>
        <taxon>Tracheophyta</taxon>
        <taxon>Spermatophyta</taxon>
        <taxon>Magnoliopsida</taxon>
        <taxon>eudicotyledons</taxon>
        <taxon>Gunneridae</taxon>
        <taxon>Pentapetalae</taxon>
        <taxon>rosids</taxon>
        <taxon>fabids</taxon>
        <taxon>Fabales</taxon>
        <taxon>Fabaceae</taxon>
        <taxon>Papilionoideae</taxon>
        <taxon>50 kb inversion clade</taxon>
        <taxon>NPAAA clade</taxon>
        <taxon>Hologalegina</taxon>
        <taxon>robinioid clade</taxon>
        <taxon>Loteae</taxon>
        <taxon>Lotus</taxon>
    </lineage>
</organism>
<keyword evidence="5 6" id="KW-0687">Ribonucleoprotein</keyword>
<dbReference type="GO" id="GO:0070180">
    <property type="term" value="F:large ribosomal subunit rRNA binding"/>
    <property type="evidence" value="ECO:0007669"/>
    <property type="project" value="TreeGrafter"/>
</dbReference>
<dbReference type="SUPFAM" id="SSF160369">
    <property type="entry name" value="Ribosomal protein L10-like"/>
    <property type="match status" value="1"/>
</dbReference>